<dbReference type="OrthoDB" id="1394818at2759"/>
<reference evidence="3" key="1">
    <citation type="submission" date="2021-01" db="EMBL/GenBank/DDBJ databases">
        <authorList>
            <consortium name="Genoscope - CEA"/>
            <person name="William W."/>
        </authorList>
    </citation>
    <scope>NUCLEOTIDE SEQUENCE</scope>
</reference>
<dbReference type="OMA" id="NINTWPN"/>
<dbReference type="Proteomes" id="UP000683925">
    <property type="component" value="Unassembled WGS sequence"/>
</dbReference>
<dbReference type="InterPro" id="IPR001611">
    <property type="entry name" value="Leu-rich_rpt"/>
</dbReference>
<dbReference type="PROSITE" id="PS51450">
    <property type="entry name" value="LRR"/>
    <property type="match status" value="3"/>
</dbReference>
<organism evidence="3 4">
    <name type="scientific">Paramecium octaurelia</name>
    <dbReference type="NCBI Taxonomy" id="43137"/>
    <lineage>
        <taxon>Eukaryota</taxon>
        <taxon>Sar</taxon>
        <taxon>Alveolata</taxon>
        <taxon>Ciliophora</taxon>
        <taxon>Intramacronucleata</taxon>
        <taxon>Oligohymenophorea</taxon>
        <taxon>Peniculida</taxon>
        <taxon>Parameciidae</taxon>
        <taxon>Paramecium</taxon>
    </lineage>
</organism>
<evidence type="ECO:0000256" key="2">
    <source>
        <dbReference type="ARBA" id="ARBA00022737"/>
    </source>
</evidence>
<evidence type="ECO:0000313" key="3">
    <source>
        <dbReference type="EMBL" id="CAD8202402.1"/>
    </source>
</evidence>
<keyword evidence="1" id="KW-0433">Leucine-rich repeat</keyword>
<dbReference type="PANTHER" id="PTHR24366">
    <property type="entry name" value="IG(IMMUNOGLOBULIN) AND LRR(LEUCINE RICH REPEAT) DOMAINS"/>
    <property type="match status" value="1"/>
</dbReference>
<dbReference type="AlphaFoldDB" id="A0A8S1XPH1"/>
<dbReference type="PANTHER" id="PTHR24366:SF136">
    <property type="entry name" value="KEKKON 1, ISOFORM B"/>
    <property type="match status" value="1"/>
</dbReference>
<protein>
    <submittedName>
        <fullName evidence="3">Uncharacterized protein</fullName>
    </submittedName>
</protein>
<dbReference type="EMBL" id="CAJJDP010000127">
    <property type="protein sequence ID" value="CAD8202402.1"/>
    <property type="molecule type" value="Genomic_DNA"/>
</dbReference>
<comment type="caution">
    <text evidence="3">The sequence shown here is derived from an EMBL/GenBank/DDBJ whole genome shotgun (WGS) entry which is preliminary data.</text>
</comment>
<proteinExistence type="predicted"/>
<dbReference type="InterPro" id="IPR003591">
    <property type="entry name" value="Leu-rich_rpt_typical-subtyp"/>
</dbReference>
<keyword evidence="2" id="KW-0677">Repeat</keyword>
<evidence type="ECO:0000313" key="4">
    <source>
        <dbReference type="Proteomes" id="UP000683925"/>
    </source>
</evidence>
<keyword evidence="4" id="KW-1185">Reference proteome</keyword>
<gene>
    <name evidence="3" type="ORF">POCTA_138.1.T1270058</name>
</gene>
<name>A0A8S1XPH1_PAROT</name>
<evidence type="ECO:0000256" key="1">
    <source>
        <dbReference type="ARBA" id="ARBA00022614"/>
    </source>
</evidence>
<sequence>MKTQFTHIPLFLKDKDITDSDQTLMLRNKNINTWPNEIPTQLLILDLSGNRFQTIPYQVNLIQQLQKLILRDNTIDNIETSLNLPQLLYLDLSYNYIRKVPSSLIRLNSLHHLNLNSNLIDELPRQLFDLQLFFLGIAKNAFTMIPQDICKAIKKLEQFELDWLNYCNLSYFMDEQTCKKLMAVFAQDCTFSQFYEYFMNSQFSYNLEKIINNHSLGILKLSFEFQIEVSMKSLIFVVSQPGTKENIKFIDYLIDLLNQNDSQLLNVIYILSARTNQTFIIQILSKYTINLHYPIKFDLICNHKILIIKGQTPYTTLLQHSHNIDAIMEFQTQKGFNPKIKHQGENCLHIAVRLNAYEGVKWALKHCNVDQSDSIHKNTPLHILFQRQQSVDIFYLLENYRPNPFIVNRYNKIPRYYQTQMIQLRFVKLYLKYEKCYLRFHFLTYNSNKFHGMITLGSRSNARQESEISAVNTTDASILSGEQLLEYLLSEILKILRSSKQIPLVIDKINLLIDTSQDLHAKMCIQQILYLLNCKAKYGWNYKSTFLPQLITQINLLFKNRFYLEKRFFFSHDLKQLILENKKQILNQNTIAQTKIEQEHMVNLSQKLKFNISNVIDNQTNSRFHEQYVINYINIAYLCKNRKMIRKDNINILNQFEELQIRKDSSAEELIDLPESPRNTLLEKMKHAPVVKAKFKDFPNIRSKSQIDM</sequence>
<accession>A0A8S1XPH1</accession>
<dbReference type="SMART" id="SM00369">
    <property type="entry name" value="LRR_TYP"/>
    <property type="match status" value="3"/>
</dbReference>
<dbReference type="Pfam" id="PF13855">
    <property type="entry name" value="LRR_8"/>
    <property type="match status" value="1"/>
</dbReference>